<keyword evidence="1" id="KW-0472">Membrane</keyword>
<feature type="transmembrane region" description="Helical" evidence="1">
    <location>
        <begin position="47"/>
        <end position="73"/>
    </location>
</feature>
<feature type="transmembrane region" description="Helical" evidence="1">
    <location>
        <begin position="94"/>
        <end position="112"/>
    </location>
</feature>
<evidence type="ECO:0000256" key="1">
    <source>
        <dbReference type="SAM" id="Phobius"/>
    </source>
</evidence>
<organism evidence="2 3">
    <name type="scientific">Telluria mixta</name>
    <dbReference type="NCBI Taxonomy" id="34071"/>
    <lineage>
        <taxon>Bacteria</taxon>
        <taxon>Pseudomonadati</taxon>
        <taxon>Pseudomonadota</taxon>
        <taxon>Betaproteobacteria</taxon>
        <taxon>Burkholderiales</taxon>
        <taxon>Oxalobacteraceae</taxon>
        <taxon>Telluria group</taxon>
        <taxon>Telluria</taxon>
    </lineage>
</organism>
<dbReference type="Proteomes" id="UP001165263">
    <property type="component" value="Unassembled WGS sequence"/>
</dbReference>
<keyword evidence="1" id="KW-0812">Transmembrane</keyword>
<protein>
    <submittedName>
        <fullName evidence="2">Uncharacterized protein</fullName>
    </submittedName>
</protein>
<comment type="caution">
    <text evidence="2">The sequence shown here is derived from an EMBL/GenBank/DDBJ whole genome shotgun (WGS) entry which is preliminary data.</text>
</comment>
<dbReference type="RefSeq" id="WP_259448072.1">
    <property type="nucleotide sequence ID" value="NZ_CP119520.1"/>
</dbReference>
<sequence length="113" mass="12452">MTLQSQLRIANALMVVGIVPLLLGIAWIFSVIAYAKEHKGQMGGSDAFLMIGVLFVTYVLALLVSGSSALWSAHLERRNTGTQAPASKVVRRSVYVILIAPFLWYLWITFSLL</sequence>
<keyword evidence="1" id="KW-1133">Transmembrane helix</keyword>
<evidence type="ECO:0000313" key="3">
    <source>
        <dbReference type="Proteomes" id="UP001165263"/>
    </source>
</evidence>
<gene>
    <name evidence="2" type="ORF">NX786_05865</name>
</gene>
<accession>A0ABT2BUQ1</accession>
<evidence type="ECO:0000313" key="2">
    <source>
        <dbReference type="EMBL" id="MCS0628854.1"/>
    </source>
</evidence>
<keyword evidence="3" id="KW-1185">Reference proteome</keyword>
<proteinExistence type="predicted"/>
<dbReference type="EMBL" id="JANUHC010000002">
    <property type="protein sequence ID" value="MCS0628854.1"/>
    <property type="molecule type" value="Genomic_DNA"/>
</dbReference>
<reference evidence="2" key="1">
    <citation type="submission" date="2022-08" db="EMBL/GenBank/DDBJ databases">
        <title>Reclassification of Massilia species as members of the genera Telluria, Duganella, Pseudoduganella, Mokoshia gen. nov. and Zemynaea gen. nov. using orthogonal and non-orthogonal genome-based approaches.</title>
        <authorList>
            <person name="Bowman J.P."/>
        </authorList>
    </citation>
    <scope>NUCLEOTIDE SEQUENCE</scope>
    <source>
        <strain evidence="2">LMG 11547</strain>
    </source>
</reference>
<name>A0ABT2BUQ1_9BURK</name>
<feature type="transmembrane region" description="Helical" evidence="1">
    <location>
        <begin position="12"/>
        <end position="35"/>
    </location>
</feature>